<dbReference type="AlphaFoldDB" id="A0A4Q9PIL1"/>
<reference evidence="1 2" key="1">
    <citation type="submission" date="2019-01" db="EMBL/GenBank/DDBJ databases">
        <title>Draft genome sequences of three monokaryotic isolates of the white-rot basidiomycete fungus Dichomitus squalens.</title>
        <authorList>
            <consortium name="DOE Joint Genome Institute"/>
            <person name="Lopez S.C."/>
            <person name="Andreopoulos B."/>
            <person name="Pangilinan J."/>
            <person name="Lipzen A."/>
            <person name="Riley R."/>
            <person name="Ahrendt S."/>
            <person name="Ng V."/>
            <person name="Barry K."/>
            <person name="Daum C."/>
            <person name="Grigoriev I.V."/>
            <person name="Hilden K.S."/>
            <person name="Makela M.R."/>
            <person name="de Vries R.P."/>
        </authorList>
    </citation>
    <scope>NUCLEOTIDE SEQUENCE [LARGE SCALE GENOMIC DNA]</scope>
    <source>
        <strain evidence="1 2">CBS 464.89</strain>
    </source>
</reference>
<gene>
    <name evidence="1" type="ORF">BD310DRAFT_128735</name>
</gene>
<evidence type="ECO:0000313" key="2">
    <source>
        <dbReference type="Proteomes" id="UP000292082"/>
    </source>
</evidence>
<dbReference type="EMBL" id="ML145204">
    <property type="protein sequence ID" value="TBU53816.1"/>
    <property type="molecule type" value="Genomic_DNA"/>
</dbReference>
<proteinExistence type="predicted"/>
<organism evidence="1 2">
    <name type="scientific">Dichomitus squalens</name>
    <dbReference type="NCBI Taxonomy" id="114155"/>
    <lineage>
        <taxon>Eukaryota</taxon>
        <taxon>Fungi</taxon>
        <taxon>Dikarya</taxon>
        <taxon>Basidiomycota</taxon>
        <taxon>Agaricomycotina</taxon>
        <taxon>Agaricomycetes</taxon>
        <taxon>Polyporales</taxon>
        <taxon>Polyporaceae</taxon>
        <taxon>Dichomitus</taxon>
    </lineage>
</organism>
<sequence length="193" mass="21191">MLMVQTSRAKVLHTADSRHGYKGKMNLSYSAIESLTDQLSVLDTEVSTVDCACTHHRWPPRADALWSESTRRIFQKHSAASKDSGNVAETIAGSALREIRDKEVECRESYIRTMDRPQSGGSFTYMGCMSGLPYMHTTSCLLCTAHAQSAADGTSPGELRLHLYSAVGRDSEGSSGDAIKSDSVTENCWSYLR</sequence>
<accession>A0A4Q9PIL1</accession>
<dbReference type="Proteomes" id="UP000292082">
    <property type="component" value="Unassembled WGS sequence"/>
</dbReference>
<protein>
    <submittedName>
        <fullName evidence="1">Uncharacterized protein</fullName>
    </submittedName>
</protein>
<name>A0A4Q9PIL1_9APHY</name>
<keyword evidence="2" id="KW-1185">Reference proteome</keyword>
<evidence type="ECO:0000313" key="1">
    <source>
        <dbReference type="EMBL" id="TBU53816.1"/>
    </source>
</evidence>